<evidence type="ECO:0000259" key="2">
    <source>
        <dbReference type="Pfam" id="PF03372"/>
    </source>
</evidence>
<feature type="transmembrane region" description="Helical" evidence="1">
    <location>
        <begin position="81"/>
        <end position="99"/>
    </location>
</feature>
<evidence type="ECO:0000256" key="1">
    <source>
        <dbReference type="SAM" id="Phobius"/>
    </source>
</evidence>
<keyword evidence="1" id="KW-0472">Membrane</keyword>
<evidence type="ECO:0000313" key="4">
    <source>
        <dbReference type="Proteomes" id="UP000664096"/>
    </source>
</evidence>
<comment type="caution">
    <text evidence="3">The sequence shown here is derived from an EMBL/GenBank/DDBJ whole genome shotgun (WGS) entry which is preliminary data.</text>
</comment>
<evidence type="ECO:0000313" key="3">
    <source>
        <dbReference type="EMBL" id="MBN9673603.1"/>
    </source>
</evidence>
<feature type="transmembrane region" description="Helical" evidence="1">
    <location>
        <begin position="52"/>
        <end position="74"/>
    </location>
</feature>
<name>A0A939J4I0_9HYPH</name>
<keyword evidence="3" id="KW-0378">Hydrolase</keyword>
<keyword evidence="1" id="KW-0812">Transmembrane</keyword>
<keyword evidence="3" id="KW-0540">Nuclease</keyword>
<protein>
    <submittedName>
        <fullName evidence="3">Endonuclease/exonuclease/phosphatase family protein</fullName>
    </submittedName>
</protein>
<organism evidence="3 4">
    <name type="scientific">Roseibium aggregatum</name>
    <dbReference type="NCBI Taxonomy" id="187304"/>
    <lineage>
        <taxon>Bacteria</taxon>
        <taxon>Pseudomonadati</taxon>
        <taxon>Pseudomonadota</taxon>
        <taxon>Alphaproteobacteria</taxon>
        <taxon>Hyphomicrobiales</taxon>
        <taxon>Stappiaceae</taxon>
        <taxon>Roseibium</taxon>
    </lineage>
</organism>
<dbReference type="Gene3D" id="3.60.10.10">
    <property type="entry name" value="Endonuclease/exonuclease/phosphatase"/>
    <property type="match status" value="1"/>
</dbReference>
<keyword evidence="1" id="KW-1133">Transmembrane helix</keyword>
<sequence>MPFSTSRSNRPLLVSCFSLVCWLSCLGAVTAGALGLSAFVASDYWIADNMSFFLKQFLATGLIGSLAGVLGLIVQHRWHRLYKALCTLGFLFLVVLAGLTGSRTLANTVALSQSDNGGRPIKIVSINIERLFLADPVLKAFLQKENPDIVVLQEAAWWFQKQRWERYELPYGNAGVAGFPQYLKVGELGGLVVYSRYPILSEESRIVKGIPQPGISVYHDVDREVLSLTLDTGKAPLHLIAVHPDSPRSQDRWTSKRAYLDELDKTIAQAKSDHGGNVIAIGDWNSSPWSERFQRTLTANNVQTAYPDGWPHNTRFFFDYRLLTILGAPVDQFVVSPDLAVAGVSLGPDIGSDHVPLIVEIDPTAPRIEPAGRDE</sequence>
<dbReference type="SUPFAM" id="SSF56219">
    <property type="entry name" value="DNase I-like"/>
    <property type="match status" value="1"/>
</dbReference>
<dbReference type="InterPro" id="IPR036691">
    <property type="entry name" value="Endo/exonu/phosph_ase_sf"/>
</dbReference>
<dbReference type="GO" id="GO:0004519">
    <property type="term" value="F:endonuclease activity"/>
    <property type="evidence" value="ECO:0007669"/>
    <property type="project" value="UniProtKB-KW"/>
</dbReference>
<dbReference type="Proteomes" id="UP000664096">
    <property type="component" value="Unassembled WGS sequence"/>
</dbReference>
<feature type="domain" description="Endonuclease/exonuclease/phosphatase" evidence="2">
    <location>
        <begin position="138"/>
        <end position="354"/>
    </location>
</feature>
<dbReference type="Pfam" id="PF03372">
    <property type="entry name" value="Exo_endo_phos"/>
    <property type="match status" value="1"/>
</dbReference>
<proteinExistence type="predicted"/>
<dbReference type="AlphaFoldDB" id="A0A939J4I0"/>
<accession>A0A939J4I0</accession>
<dbReference type="InterPro" id="IPR005135">
    <property type="entry name" value="Endo/exonuclease/phosphatase"/>
</dbReference>
<gene>
    <name evidence="3" type="ORF">JF539_24820</name>
</gene>
<feature type="transmembrane region" description="Helical" evidence="1">
    <location>
        <begin position="12"/>
        <end position="40"/>
    </location>
</feature>
<keyword evidence="3" id="KW-0255">Endonuclease</keyword>
<dbReference type="EMBL" id="JAEKJZ010000007">
    <property type="protein sequence ID" value="MBN9673603.1"/>
    <property type="molecule type" value="Genomic_DNA"/>
</dbReference>
<dbReference type="RefSeq" id="WP_207143532.1">
    <property type="nucleotide sequence ID" value="NZ_JAEKJZ010000007.1"/>
</dbReference>
<reference evidence="3" key="1">
    <citation type="submission" date="2020-12" db="EMBL/GenBank/DDBJ databases">
        <title>Oil enriched cultivation method for isolating marine PHA-producing bacteria.</title>
        <authorList>
            <person name="Zheng W."/>
            <person name="Yu S."/>
            <person name="Huang Y."/>
        </authorList>
    </citation>
    <scope>NUCLEOTIDE SEQUENCE</scope>
    <source>
        <strain evidence="3">SY-2-12</strain>
    </source>
</reference>